<evidence type="ECO:0000256" key="3">
    <source>
        <dbReference type="ARBA" id="ARBA00022705"/>
    </source>
</evidence>
<evidence type="ECO:0000313" key="15">
    <source>
        <dbReference type="Proteomes" id="UP000030643"/>
    </source>
</evidence>
<dbReference type="InterPro" id="IPR018312">
    <property type="entry name" value="Chromosome_initiator_DnaA_CS"/>
</dbReference>
<dbReference type="RefSeq" id="WP_027698322.1">
    <property type="nucleotide sequence ID" value="NZ_DF820484.1"/>
</dbReference>
<evidence type="ECO:0000256" key="8">
    <source>
        <dbReference type="HAMAP-Rule" id="MF_00377"/>
    </source>
</evidence>
<dbReference type="SUPFAM" id="SSF48295">
    <property type="entry name" value="TrpR-like"/>
    <property type="match status" value="1"/>
</dbReference>
<dbReference type="CDD" id="cd06571">
    <property type="entry name" value="Bac_DnaA_C"/>
    <property type="match status" value="1"/>
</dbReference>
<evidence type="ECO:0000256" key="4">
    <source>
        <dbReference type="ARBA" id="ARBA00022741"/>
    </source>
</evidence>
<keyword evidence="2 8" id="KW-0963">Cytoplasm</keyword>
<evidence type="ECO:0000256" key="1">
    <source>
        <dbReference type="ARBA" id="ARBA00006583"/>
    </source>
</evidence>
<keyword evidence="3 8" id="KW-0235">DNA replication</keyword>
<keyword evidence="15" id="KW-1185">Reference proteome</keyword>
<dbReference type="FunFam" id="3.40.50.300:FF:000668">
    <property type="entry name" value="Chromosomal replication initiator protein DnaA"/>
    <property type="match status" value="1"/>
</dbReference>
<feature type="binding site" evidence="8">
    <location>
        <position position="173"/>
    </location>
    <ligand>
        <name>ATP</name>
        <dbReference type="ChEBI" id="CHEBI:30616"/>
    </ligand>
</feature>
<gene>
    <name evidence="8 14" type="primary">dnaA</name>
    <name evidence="14" type="ORF">WOSG25_012880</name>
</gene>
<dbReference type="SUPFAM" id="SSF52540">
    <property type="entry name" value="P-loop containing nucleoside triphosphate hydrolases"/>
    <property type="match status" value="1"/>
</dbReference>
<dbReference type="AlphaFoldDB" id="A0A069CYN3"/>
<dbReference type="GO" id="GO:0008289">
    <property type="term" value="F:lipid binding"/>
    <property type="evidence" value="ECO:0007669"/>
    <property type="project" value="UniProtKB-KW"/>
</dbReference>
<feature type="binding site" evidence="8">
    <location>
        <position position="171"/>
    </location>
    <ligand>
        <name>ATP</name>
        <dbReference type="ChEBI" id="CHEBI:30616"/>
    </ligand>
</feature>
<dbReference type="EMBL" id="DF820484">
    <property type="protein sequence ID" value="GAK30191.1"/>
    <property type="molecule type" value="Genomic_DNA"/>
</dbReference>
<evidence type="ECO:0000256" key="9">
    <source>
        <dbReference type="NCBIfam" id="TIGR00362"/>
    </source>
</evidence>
<evidence type="ECO:0000256" key="6">
    <source>
        <dbReference type="ARBA" id="ARBA00023121"/>
    </source>
</evidence>
<dbReference type="GO" id="GO:0005524">
    <property type="term" value="F:ATP binding"/>
    <property type="evidence" value="ECO:0007669"/>
    <property type="project" value="UniProtKB-UniRule"/>
</dbReference>
<dbReference type="InterPro" id="IPR027417">
    <property type="entry name" value="P-loop_NTPase"/>
</dbReference>
<dbReference type="GO" id="GO:0006275">
    <property type="term" value="P:regulation of DNA replication"/>
    <property type="evidence" value="ECO:0007669"/>
    <property type="project" value="UniProtKB-UniRule"/>
</dbReference>
<dbReference type="SMART" id="SM00382">
    <property type="entry name" value="AAA"/>
    <property type="match status" value="1"/>
</dbReference>
<keyword evidence="5 8" id="KW-0067">ATP-binding</keyword>
<feature type="region of interest" description="Domain IV, binds dsDNA" evidence="8">
    <location>
        <begin position="344"/>
        <end position="464"/>
    </location>
</feature>
<dbReference type="SMART" id="SM00760">
    <property type="entry name" value="Bac_DnaA_C"/>
    <property type="match status" value="1"/>
</dbReference>
<comment type="caution">
    <text evidence="8">Lacks conserved residue(s) required for the propagation of feature annotation.</text>
</comment>
<reference evidence="15" key="1">
    <citation type="journal article" date="2014" name="Genome Announc.">
        <title>Draft genome sequence of Weissella oryzae SG25T, isolated from fermented rice grains.</title>
        <authorList>
            <person name="Tanizawa Y."/>
            <person name="Fujisawa T."/>
            <person name="Mochizuki T."/>
            <person name="Kaminuma E."/>
            <person name="Suzuki Y."/>
            <person name="Nakamura Y."/>
            <person name="Tohno M."/>
        </authorList>
    </citation>
    <scope>NUCLEOTIDE SEQUENCE [LARGE SCALE GENOMIC DNA]</scope>
    <source>
        <strain evidence="15">DSM 25784 / JCM 18191 / LMG 30913 / SG25</strain>
    </source>
</reference>
<evidence type="ECO:0000256" key="10">
    <source>
        <dbReference type="RuleBase" id="RU000577"/>
    </source>
</evidence>
<evidence type="ECO:0000256" key="5">
    <source>
        <dbReference type="ARBA" id="ARBA00022840"/>
    </source>
</evidence>
<dbReference type="FunFam" id="1.10.1750.10:FF:000002">
    <property type="entry name" value="Chromosomal replication initiator protein DnaA"/>
    <property type="match status" value="1"/>
</dbReference>
<comment type="subcellular location">
    <subcellularLocation>
        <location evidence="8">Cytoplasm</location>
    </subcellularLocation>
</comment>
<proteinExistence type="inferred from homology"/>
<feature type="domain" description="AAA+ ATPase" evidence="12">
    <location>
        <begin position="158"/>
        <end position="291"/>
    </location>
</feature>
<evidence type="ECO:0000256" key="2">
    <source>
        <dbReference type="ARBA" id="ARBA00022490"/>
    </source>
</evidence>
<comment type="similarity">
    <text evidence="1 8 11">Belongs to the DnaA family.</text>
</comment>
<dbReference type="NCBIfam" id="TIGR00362">
    <property type="entry name" value="DnaA"/>
    <property type="match status" value="1"/>
</dbReference>
<dbReference type="GO" id="GO:0005886">
    <property type="term" value="C:plasma membrane"/>
    <property type="evidence" value="ECO:0007669"/>
    <property type="project" value="TreeGrafter"/>
</dbReference>
<evidence type="ECO:0000259" key="12">
    <source>
        <dbReference type="SMART" id="SM00382"/>
    </source>
</evidence>
<dbReference type="CDD" id="cd00009">
    <property type="entry name" value="AAA"/>
    <property type="match status" value="1"/>
</dbReference>
<dbReference type="Proteomes" id="UP000030643">
    <property type="component" value="Unassembled WGS sequence"/>
</dbReference>
<evidence type="ECO:0000256" key="11">
    <source>
        <dbReference type="RuleBase" id="RU004227"/>
    </source>
</evidence>
<feature type="binding site" evidence="8">
    <location>
        <position position="172"/>
    </location>
    <ligand>
        <name>ATP</name>
        <dbReference type="ChEBI" id="CHEBI:30616"/>
    </ligand>
</feature>
<dbReference type="STRING" id="1329250.WOSG25_012880"/>
<dbReference type="InterPro" id="IPR003593">
    <property type="entry name" value="AAA+_ATPase"/>
</dbReference>
<name>A0A069CYN3_WEIOS</name>
<protein>
    <recommendedName>
        <fullName evidence="8 9">Chromosomal replication initiator protein DnaA</fullName>
    </recommendedName>
</protein>
<keyword evidence="7 8" id="KW-0238">DNA-binding</keyword>
<keyword evidence="4 8" id="KW-0547">Nucleotide-binding</keyword>
<feature type="binding site" evidence="8">
    <location>
        <position position="169"/>
    </location>
    <ligand>
        <name>ATP</name>
        <dbReference type="ChEBI" id="CHEBI:30616"/>
    </ligand>
</feature>
<dbReference type="Gene3D" id="1.10.8.60">
    <property type="match status" value="1"/>
</dbReference>
<dbReference type="InterPro" id="IPR020591">
    <property type="entry name" value="Chromosome_initiator_DnaA-like"/>
</dbReference>
<dbReference type="InterPro" id="IPR013317">
    <property type="entry name" value="DnaA_dom"/>
</dbReference>
<evidence type="ECO:0000256" key="7">
    <source>
        <dbReference type="ARBA" id="ARBA00023125"/>
    </source>
</evidence>
<dbReference type="GO" id="GO:0006270">
    <property type="term" value="P:DNA replication initiation"/>
    <property type="evidence" value="ECO:0007669"/>
    <property type="project" value="UniProtKB-UniRule"/>
</dbReference>
<dbReference type="GO" id="GO:0005737">
    <property type="term" value="C:cytoplasm"/>
    <property type="evidence" value="ECO:0007669"/>
    <property type="project" value="UniProtKB-SubCell"/>
</dbReference>
<evidence type="ECO:0000259" key="13">
    <source>
        <dbReference type="SMART" id="SM00760"/>
    </source>
</evidence>
<comment type="function">
    <text evidence="8 10">Plays an essential role in the initiation and regulation of chromosomal replication. ATP-DnaA binds to the origin of replication (oriC) to initiate formation of the DNA replication initiation complex once per cell cycle. Binds the DnaA box (a 9 base pair repeat at the origin) and separates the double-stranded (ds)DNA. Forms a right-handed helical filament on oriC DNA; dsDNA binds to the exterior of the filament while single-stranded (ss)DNA is stabiized in the filament's interior. The ATP-DnaA-oriC complex binds and stabilizes one strand of the AT-rich DNA unwinding element (DUE), permitting loading of DNA polymerase. After initiation quickly degrades to an ADP-DnaA complex that is not apt for DNA replication. Binds acidic phospholipids.</text>
</comment>
<feature type="region of interest" description="Domain I, interacts with DnaA modulators" evidence="8">
    <location>
        <begin position="1"/>
        <end position="96"/>
    </location>
</feature>
<dbReference type="OrthoDB" id="9807019at2"/>
<dbReference type="HAMAP" id="MF_00377">
    <property type="entry name" value="DnaA_bact"/>
    <property type="match status" value="1"/>
</dbReference>
<dbReference type="Pfam" id="PF00308">
    <property type="entry name" value="Bac_DnaA"/>
    <property type="match status" value="1"/>
</dbReference>
<dbReference type="GO" id="GO:0003688">
    <property type="term" value="F:DNA replication origin binding"/>
    <property type="evidence" value="ECO:0007669"/>
    <property type="project" value="UniProtKB-UniRule"/>
</dbReference>
<feature type="domain" description="Chromosomal replication initiator DnaA C-terminal" evidence="13">
    <location>
        <begin position="371"/>
        <end position="440"/>
    </location>
</feature>
<organism evidence="14 15">
    <name type="scientific">Weissella oryzae (strain DSM 25784 / JCM 18191 / LMG 30913 / SG25)</name>
    <dbReference type="NCBI Taxonomy" id="1329250"/>
    <lineage>
        <taxon>Bacteria</taxon>
        <taxon>Bacillati</taxon>
        <taxon>Bacillota</taxon>
        <taxon>Bacilli</taxon>
        <taxon>Lactobacillales</taxon>
        <taxon>Lactobacillaceae</taxon>
        <taxon>Weissella</taxon>
    </lineage>
</organism>
<dbReference type="PROSITE" id="PS01008">
    <property type="entry name" value="DNAA"/>
    <property type="match status" value="1"/>
</dbReference>
<keyword evidence="6 8" id="KW-0446">Lipid-binding</keyword>
<dbReference type="PANTHER" id="PTHR30050:SF2">
    <property type="entry name" value="CHROMOSOMAL REPLICATION INITIATOR PROTEIN DNAA"/>
    <property type="match status" value="1"/>
</dbReference>
<dbReference type="PRINTS" id="PR00051">
    <property type="entry name" value="DNAA"/>
</dbReference>
<dbReference type="Gene3D" id="3.40.50.300">
    <property type="entry name" value="P-loop containing nucleotide triphosphate hydrolases"/>
    <property type="match status" value="1"/>
</dbReference>
<comment type="subunit">
    <text evidence="8">Oligomerizes as a right-handed, spiral filament on DNA at oriC.</text>
</comment>
<dbReference type="InterPro" id="IPR010921">
    <property type="entry name" value="Trp_repressor/repl_initiator"/>
</dbReference>
<sequence>MDHLELWKAIKEILRSQITEGFTFNNFVESLTPLMVTTSNNTTMLYLTTTSDEVAEAWKGQASPYFTSFVTAAMQSTMNLYGTPTFVQPVVQFIAAQPKPTVSEQSSATVATNAATPKFSVSSTTLNPEFRFDTFVSSDPNLEAYSVAQAVAKDPGKQWNPLMIYGGVGLGKTHLMQAIGNAVLEANPSARVKFITTETFINDFTEALRKSQDAVEQFKREYRSVDLLLVDDIQFLADKAKIQEEFFNTFNAVTEVNHQIVMTSDKLPRDIKGIEDRLVSRFSMGYSANITKPDLPTKVAILRNKAEQEDLQIPNDVIDEIAASVDTNVRELEGVFNQVVGKLRFSPEPMTVDTARNILDSLNFKRQRTVTIEMIQEEVAKYFDVTVADIIGKKRNKEIVMPRQIAMYLSRDITQESLPQIGRSFGGKDHTTVMHASDKIVNLIAEDTTLIRQIQELRENLSNS</sequence>
<dbReference type="Gene3D" id="1.10.1750.10">
    <property type="match status" value="1"/>
</dbReference>
<dbReference type="InterPro" id="IPR001957">
    <property type="entry name" value="Chromosome_initiator_DnaA"/>
</dbReference>
<dbReference type="eggNOG" id="COG0593">
    <property type="taxonomic scope" value="Bacteria"/>
</dbReference>
<dbReference type="Pfam" id="PF08299">
    <property type="entry name" value="Bac_DnaA_C"/>
    <property type="match status" value="1"/>
</dbReference>
<comment type="domain">
    <text evidence="8">Domain I is involved in oligomerization and binding regulators, domain II is flexibile and of varying length in different bacteria, domain III forms the AAA+ region, while domain IV binds dsDNA.</text>
</comment>
<accession>A0A069CYN3</accession>
<evidence type="ECO:0000313" key="14">
    <source>
        <dbReference type="EMBL" id="GAK30191.1"/>
    </source>
</evidence>
<dbReference type="InterPro" id="IPR013159">
    <property type="entry name" value="DnaA_C"/>
</dbReference>
<dbReference type="PANTHER" id="PTHR30050">
    <property type="entry name" value="CHROMOSOMAL REPLICATION INITIATOR PROTEIN DNAA"/>
    <property type="match status" value="1"/>
</dbReference>